<gene>
    <name evidence="4" type="ORF">AWL63_07210</name>
</gene>
<keyword evidence="1" id="KW-0624">Polysaccharide degradation</keyword>
<proteinExistence type="predicted"/>
<keyword evidence="5" id="KW-1185">Reference proteome</keyword>
<organism evidence="4 5">
    <name type="scientific">Sphingomonas panacis</name>
    <dbReference type="NCBI Taxonomy" id="1560345"/>
    <lineage>
        <taxon>Bacteria</taxon>
        <taxon>Pseudomonadati</taxon>
        <taxon>Pseudomonadota</taxon>
        <taxon>Alphaproteobacteria</taxon>
        <taxon>Sphingomonadales</taxon>
        <taxon>Sphingomonadaceae</taxon>
        <taxon>Sphingomonas</taxon>
    </lineage>
</organism>
<evidence type="ECO:0000313" key="4">
    <source>
        <dbReference type="EMBL" id="AOH83789.1"/>
    </source>
</evidence>
<dbReference type="OrthoDB" id="3771157at2"/>
<dbReference type="Proteomes" id="UP000094256">
    <property type="component" value="Chromosome"/>
</dbReference>
<dbReference type="GO" id="GO:0016740">
    <property type="term" value="F:transferase activity"/>
    <property type="evidence" value="ECO:0007669"/>
    <property type="project" value="UniProtKB-KW"/>
</dbReference>
<dbReference type="GO" id="GO:0045493">
    <property type="term" value="P:xylan catabolic process"/>
    <property type="evidence" value="ECO:0007669"/>
    <property type="project" value="UniProtKB-KW"/>
</dbReference>
<evidence type="ECO:0000259" key="3">
    <source>
        <dbReference type="Pfam" id="PF24793"/>
    </source>
</evidence>
<evidence type="ECO:0000256" key="2">
    <source>
        <dbReference type="ARBA" id="ARBA00023277"/>
    </source>
</evidence>
<keyword evidence="1" id="KW-0858">Xylan degradation</keyword>
<sequence>MRLAKDIWHPLIIPLPLAEIVARGTLEGLPLHWAPGLESLRFQADPFGYWRGGLLYVFVETFDYRHPVGTIDVLVFDAAYRFVEQRPVLREPWHLSYPVVFDAEGETWLMPEANQSGRLTLYRAVAFPDRWEPALTITVDPAPVDATPLWHKGRWWLFYTSTAHGQDGMSALNIAFADRLAGPWTPHPANPVRTGRASSRPGGTPIVTADGRILLPVQDCSRTYGGAVTLLEIETLDETRFAARAGTRFTAPLAAAPFGAGLHTLSAAGPATLVDVKRMTVSAEGLMLRPKRELNRLLGRA</sequence>
<evidence type="ECO:0000256" key="1">
    <source>
        <dbReference type="ARBA" id="ARBA00022651"/>
    </source>
</evidence>
<dbReference type="PANTHER" id="PTHR43772:SF2">
    <property type="entry name" value="PUTATIVE (AFU_ORTHOLOGUE AFUA_2G04480)-RELATED"/>
    <property type="match status" value="1"/>
</dbReference>
<feature type="domain" description="Glucosamine inositolphosphorylceramide transferase 1 N-terminal" evidence="3">
    <location>
        <begin position="41"/>
        <end position="242"/>
    </location>
</feature>
<keyword evidence="2" id="KW-0119">Carbohydrate metabolism</keyword>
<dbReference type="InterPro" id="IPR056442">
    <property type="entry name" value="GINT1_N"/>
</dbReference>
<name>A0A1B3Z8P4_9SPHN</name>
<dbReference type="AlphaFoldDB" id="A0A1B3Z8P4"/>
<dbReference type="InterPro" id="IPR023296">
    <property type="entry name" value="Glyco_hydro_beta-prop_sf"/>
</dbReference>
<dbReference type="Gene3D" id="2.115.10.20">
    <property type="entry name" value="Glycosyl hydrolase domain, family 43"/>
    <property type="match status" value="1"/>
</dbReference>
<dbReference type="RefSeq" id="WP_069204358.1">
    <property type="nucleotide sequence ID" value="NZ_CP014168.1"/>
</dbReference>
<keyword evidence="4" id="KW-0808">Transferase</keyword>
<protein>
    <submittedName>
        <fullName evidence="4">Formyl transferase</fullName>
    </submittedName>
</protein>
<dbReference type="STRING" id="1560345.AWL63_07210"/>
<dbReference type="EMBL" id="CP014168">
    <property type="protein sequence ID" value="AOH83789.1"/>
    <property type="molecule type" value="Genomic_DNA"/>
</dbReference>
<dbReference type="Pfam" id="PF24793">
    <property type="entry name" value="GINT1_N"/>
    <property type="match status" value="1"/>
</dbReference>
<evidence type="ECO:0000313" key="5">
    <source>
        <dbReference type="Proteomes" id="UP000094256"/>
    </source>
</evidence>
<accession>A0A1B3Z8P4</accession>
<dbReference type="SUPFAM" id="SSF75005">
    <property type="entry name" value="Arabinanase/levansucrase/invertase"/>
    <property type="match status" value="1"/>
</dbReference>
<reference evidence="4 5" key="1">
    <citation type="submission" date="2016-01" db="EMBL/GenBank/DDBJ databases">
        <title>Complete genome and mega plasmid sequence of Sphingomonas panacis DCY99 elicits systemic resistance in rice to Xanthomonas oryzae.</title>
        <authorList>
            <person name="Kim Y.J."/>
            <person name="Yang D.C."/>
            <person name="Sing P."/>
        </authorList>
    </citation>
    <scope>NUCLEOTIDE SEQUENCE [LARGE SCALE GENOMIC DNA]</scope>
    <source>
        <strain evidence="4 5">DCY99</strain>
    </source>
</reference>
<dbReference type="InterPro" id="IPR052176">
    <property type="entry name" value="Glycosyl_Hydrlase_43_Enz"/>
</dbReference>
<dbReference type="PANTHER" id="PTHR43772">
    <property type="entry name" value="ENDO-1,4-BETA-XYLANASE"/>
    <property type="match status" value="1"/>
</dbReference>
<dbReference type="KEGG" id="span:AWL63_07210"/>